<dbReference type="EMBL" id="HBHX01022893">
    <property type="protein sequence ID" value="CAE0112052.1"/>
    <property type="molecule type" value="Transcribed_RNA"/>
</dbReference>
<protein>
    <recommendedName>
        <fullName evidence="2">SAM domain-containing protein</fullName>
    </recommendedName>
</protein>
<dbReference type="SMART" id="SM00454">
    <property type="entry name" value="SAM"/>
    <property type="match status" value="1"/>
</dbReference>
<evidence type="ECO:0000313" key="3">
    <source>
        <dbReference type="EMBL" id="CAE0112052.1"/>
    </source>
</evidence>
<reference evidence="3" key="1">
    <citation type="submission" date="2021-01" db="EMBL/GenBank/DDBJ databases">
        <authorList>
            <person name="Corre E."/>
            <person name="Pelletier E."/>
            <person name="Niang G."/>
            <person name="Scheremetjew M."/>
            <person name="Finn R."/>
            <person name="Kale V."/>
            <person name="Holt S."/>
            <person name="Cochrane G."/>
            <person name="Meng A."/>
            <person name="Brown T."/>
            <person name="Cohen L."/>
        </authorList>
    </citation>
    <scope>NUCLEOTIDE SEQUENCE</scope>
    <source>
        <strain evidence="3">CCMP281</strain>
    </source>
</reference>
<proteinExistence type="predicted"/>
<dbReference type="PROSITE" id="PS50105">
    <property type="entry name" value="SAM_DOMAIN"/>
    <property type="match status" value="1"/>
</dbReference>
<accession>A0A7S3EWH1</accession>
<dbReference type="InterPro" id="IPR001660">
    <property type="entry name" value="SAM"/>
</dbReference>
<dbReference type="SUPFAM" id="SSF47769">
    <property type="entry name" value="SAM/Pointed domain"/>
    <property type="match status" value="1"/>
</dbReference>
<organism evidence="3">
    <name type="scientific">Haptolina ericina</name>
    <dbReference type="NCBI Taxonomy" id="156174"/>
    <lineage>
        <taxon>Eukaryota</taxon>
        <taxon>Haptista</taxon>
        <taxon>Haptophyta</taxon>
        <taxon>Prymnesiophyceae</taxon>
        <taxon>Prymnesiales</taxon>
        <taxon>Prymnesiaceae</taxon>
        <taxon>Haptolina</taxon>
    </lineage>
</organism>
<dbReference type="AlphaFoldDB" id="A0A7S3EWH1"/>
<feature type="domain" description="SAM" evidence="2">
    <location>
        <begin position="109"/>
        <end position="172"/>
    </location>
</feature>
<evidence type="ECO:0000256" key="1">
    <source>
        <dbReference type="SAM" id="Coils"/>
    </source>
</evidence>
<dbReference type="InterPro" id="IPR013761">
    <property type="entry name" value="SAM/pointed_sf"/>
</dbReference>
<feature type="coiled-coil region" evidence="1">
    <location>
        <begin position="165"/>
        <end position="258"/>
    </location>
</feature>
<gene>
    <name evidence="3" type="ORF">HERI1096_LOCUS12712</name>
</gene>
<keyword evidence="1" id="KW-0175">Coiled coil</keyword>
<dbReference type="CDD" id="cd09487">
    <property type="entry name" value="SAM_superfamily"/>
    <property type="match status" value="1"/>
</dbReference>
<sequence>MPAEPHLCTTHHDAEREALILVDVRIDGMIKVISNSSSAAWAQVEAIFFGKPPHHHTRSDFEVLGCGWQSEGRGAQAFEAAVLEQRKEWNDARHHGVQQRQAEERKHEAKGLELVEWLEELGLAQYGPELRREGVDLETLQFLTEEDLERVGIASLGDRRKLMATRRTQVQYRAMQERLQELENENARFSKLLGAQAQELSQAASAKGDADSTRSTLQKIEAELAMERGNAMDLEKQIQRLQVELRDERSNVVEWKQRAHDFAADSEILQSRLQQMNDQQRSSMKTLHAELQGRVGDVLQRSASAGGHQKART</sequence>
<evidence type="ECO:0000259" key="2">
    <source>
        <dbReference type="PROSITE" id="PS50105"/>
    </source>
</evidence>
<dbReference type="Gene3D" id="1.10.150.50">
    <property type="entry name" value="Transcription Factor, Ets-1"/>
    <property type="match status" value="1"/>
</dbReference>
<name>A0A7S3EWH1_9EUKA</name>
<dbReference type="Pfam" id="PF00536">
    <property type="entry name" value="SAM_1"/>
    <property type="match status" value="1"/>
</dbReference>